<dbReference type="InterPro" id="IPR046956">
    <property type="entry name" value="RLP23-like"/>
</dbReference>
<dbReference type="Pfam" id="PF13855">
    <property type="entry name" value="LRR_8"/>
    <property type="match status" value="1"/>
</dbReference>
<evidence type="ECO:0000313" key="17">
    <source>
        <dbReference type="Proteomes" id="UP001163823"/>
    </source>
</evidence>
<evidence type="ECO:0000256" key="8">
    <source>
        <dbReference type="ARBA" id="ARBA00022737"/>
    </source>
</evidence>
<dbReference type="AlphaFoldDB" id="A0AAD7LN39"/>
<evidence type="ECO:0000256" key="4">
    <source>
        <dbReference type="ARBA" id="ARBA00022475"/>
    </source>
</evidence>
<dbReference type="FunFam" id="3.80.10.10:FF:000213">
    <property type="entry name" value="Tyrosine-sulfated glycopeptide receptor 1"/>
    <property type="match status" value="1"/>
</dbReference>
<evidence type="ECO:0000256" key="1">
    <source>
        <dbReference type="ARBA" id="ARBA00004236"/>
    </source>
</evidence>
<dbReference type="SUPFAM" id="SSF52058">
    <property type="entry name" value="L domain-like"/>
    <property type="match status" value="3"/>
</dbReference>
<keyword evidence="17" id="KW-1185">Reference proteome</keyword>
<evidence type="ECO:0000256" key="9">
    <source>
        <dbReference type="ARBA" id="ARBA00022989"/>
    </source>
</evidence>
<dbReference type="InterPro" id="IPR056845">
    <property type="entry name" value="LRR_Zer-1"/>
</dbReference>
<comment type="caution">
    <text evidence="16">The sequence shown here is derived from an EMBL/GenBank/DDBJ whole genome shotgun (WGS) entry which is preliminary data.</text>
</comment>
<evidence type="ECO:0000256" key="3">
    <source>
        <dbReference type="ARBA" id="ARBA00009592"/>
    </source>
</evidence>
<evidence type="ECO:0000256" key="6">
    <source>
        <dbReference type="ARBA" id="ARBA00022692"/>
    </source>
</evidence>
<keyword evidence="10 13" id="KW-0472">Membrane</keyword>
<evidence type="ECO:0000256" key="13">
    <source>
        <dbReference type="SAM" id="Phobius"/>
    </source>
</evidence>
<dbReference type="PANTHER" id="PTHR48061">
    <property type="entry name" value="LEUCINE-RICH REPEAT RECEPTOR PROTEIN KINASE EMS1-LIKE-RELATED"/>
    <property type="match status" value="1"/>
</dbReference>
<dbReference type="PANTHER" id="PTHR48061:SF2">
    <property type="entry name" value="RECEPTOR LIKE PROTEIN 30-LIKE"/>
    <property type="match status" value="1"/>
</dbReference>
<reference evidence="16" key="1">
    <citation type="journal article" date="2023" name="Science">
        <title>Elucidation of the pathway for biosynthesis of saponin adjuvants from the soapbark tree.</title>
        <authorList>
            <person name="Reed J."/>
            <person name="Orme A."/>
            <person name="El-Demerdash A."/>
            <person name="Owen C."/>
            <person name="Martin L.B.B."/>
            <person name="Misra R.C."/>
            <person name="Kikuchi S."/>
            <person name="Rejzek M."/>
            <person name="Martin A.C."/>
            <person name="Harkess A."/>
            <person name="Leebens-Mack J."/>
            <person name="Louveau T."/>
            <person name="Stephenson M.J."/>
            <person name="Osbourn A."/>
        </authorList>
    </citation>
    <scope>NUCLEOTIDE SEQUENCE</scope>
    <source>
        <strain evidence="16">S10</strain>
    </source>
</reference>
<name>A0AAD7LN39_QUISA</name>
<feature type="domain" description="Zer-1-like leucine-rich repeats region" evidence="15">
    <location>
        <begin position="97"/>
        <end position="237"/>
    </location>
</feature>
<evidence type="ECO:0000256" key="10">
    <source>
        <dbReference type="ARBA" id="ARBA00023136"/>
    </source>
</evidence>
<gene>
    <name evidence="16" type="ORF">O6P43_016577</name>
</gene>
<dbReference type="Pfam" id="PF08263">
    <property type="entry name" value="LRRNT_2"/>
    <property type="match status" value="1"/>
</dbReference>
<comment type="similarity">
    <text evidence="3">Belongs to the RLP family.</text>
</comment>
<sequence length="874" mass="97967">MITLRFSWLFLITFCSLYLGINVFVVSGNCLGNQQSLLLQLKKELTFSPATSRKLVQWTLIHDCCNWASVTCNEGRVTGLDLSQEFITQGIGDSSSLFSLQFLQTLNLAYNKFTSKFPTGFYKLRNLQHLNLSNAGFVGQILIEISQLTRLVILDISNTSLPYSDSVLKFENPNLSLFVQNLNEIRELYLDGVNLSPKGNEWSCALSSMPNLRVLSLSSCNISGPFNSSLARLNYLSVIRLDQNNLTSPIPAFFANYSNLTILSLARSLKGLFLLSIFELRRLSTLQLFSNKFNGTIELREILKLEKLTTLDLSYNNLSINASVSDEQHLSSFPDMTALKLASCKLGVFPGFLKYQSSLNLLDLSNNQIQGTVPSWISELDFISHLNLSHNLLTDWEGTSRHLYDNLMILDLHSNQLQGPVSIFPPYINYLDYSSNNFSSVLPKDVGYYISSTIFFSLSRNNFEGSIPESICDAPTLQVLDLSYNNFNGTIPHCLTRSHTPVVLNLRENQLNGNISDTFPEACSLKTLHLHGNQLGGAVPLSLANCMELEVLDLGKNQIMDTFPCVLKKISTLRVLVLRTNKFHGPIGCPMIHGTWKMLQIVDIAFNSFTSKIPLKFLITWDAMTADEDEIQSELDHIQFKVFNYTGLYYQDAITVISKGLQLELVKILTVFTSIDFSSNHFEGPIPEELGKLKALYVLNLSHNAFSGKLLSSFGNLRGLESLDLSSNCLSGTIPTQLASLNFLSFLNLSFNHLVGRIPTSTQLQSFLETSFQRNDGLCGPPLTKNCTSDGSSPPAYEKPYSDSGNSIDWNFLSAEMGFVFGLGIVVGALLFWKKWRMWYCKCADKILCRIFPQLNLEYESHGGQSYTVLRWRN</sequence>
<evidence type="ECO:0000259" key="15">
    <source>
        <dbReference type="Pfam" id="PF25013"/>
    </source>
</evidence>
<keyword evidence="4" id="KW-1003">Cell membrane</keyword>
<dbReference type="InterPro" id="IPR001611">
    <property type="entry name" value="Leu-rich_rpt"/>
</dbReference>
<protein>
    <submittedName>
        <fullName evidence="16">Receptor-like protein</fullName>
    </submittedName>
</protein>
<accession>A0AAD7LN39</accession>
<dbReference type="Proteomes" id="UP001163823">
    <property type="component" value="Chromosome 7"/>
</dbReference>
<keyword evidence="11 16" id="KW-0675">Receptor</keyword>
<dbReference type="InterPro" id="IPR013210">
    <property type="entry name" value="LRR_N_plant-typ"/>
</dbReference>
<keyword evidence="6 13" id="KW-0812">Transmembrane</keyword>
<dbReference type="Pfam" id="PF13516">
    <property type="entry name" value="LRR_6"/>
    <property type="match status" value="1"/>
</dbReference>
<dbReference type="GO" id="GO:0005886">
    <property type="term" value="C:plasma membrane"/>
    <property type="evidence" value="ECO:0007669"/>
    <property type="project" value="UniProtKB-SubCell"/>
</dbReference>
<keyword evidence="7" id="KW-0732">Signal</keyword>
<comment type="subcellular location">
    <subcellularLocation>
        <location evidence="1">Cell membrane</location>
    </subcellularLocation>
    <subcellularLocation>
        <location evidence="2">Membrane</location>
        <topology evidence="2">Single-pass type I membrane protein</topology>
    </subcellularLocation>
</comment>
<feature type="domain" description="Leucine-rich repeat-containing N-terminal plant-type" evidence="14">
    <location>
        <begin position="33"/>
        <end position="73"/>
    </location>
</feature>
<dbReference type="Gene3D" id="3.80.10.10">
    <property type="entry name" value="Ribonuclease Inhibitor"/>
    <property type="match status" value="2"/>
</dbReference>
<keyword evidence="5" id="KW-0433">Leucine-rich repeat</keyword>
<keyword evidence="9 13" id="KW-1133">Transmembrane helix</keyword>
<evidence type="ECO:0000259" key="14">
    <source>
        <dbReference type="Pfam" id="PF08263"/>
    </source>
</evidence>
<evidence type="ECO:0000256" key="2">
    <source>
        <dbReference type="ARBA" id="ARBA00004479"/>
    </source>
</evidence>
<evidence type="ECO:0000256" key="11">
    <source>
        <dbReference type="ARBA" id="ARBA00023170"/>
    </source>
</evidence>
<organism evidence="16 17">
    <name type="scientific">Quillaja saponaria</name>
    <name type="common">Soap bark tree</name>
    <dbReference type="NCBI Taxonomy" id="32244"/>
    <lineage>
        <taxon>Eukaryota</taxon>
        <taxon>Viridiplantae</taxon>
        <taxon>Streptophyta</taxon>
        <taxon>Embryophyta</taxon>
        <taxon>Tracheophyta</taxon>
        <taxon>Spermatophyta</taxon>
        <taxon>Magnoliopsida</taxon>
        <taxon>eudicotyledons</taxon>
        <taxon>Gunneridae</taxon>
        <taxon>Pentapetalae</taxon>
        <taxon>rosids</taxon>
        <taxon>fabids</taxon>
        <taxon>Fabales</taxon>
        <taxon>Quillajaceae</taxon>
        <taxon>Quillaja</taxon>
    </lineage>
</organism>
<keyword evidence="12" id="KW-0325">Glycoprotein</keyword>
<dbReference type="Pfam" id="PF25013">
    <property type="entry name" value="LRR_Zer-1"/>
    <property type="match status" value="1"/>
</dbReference>
<dbReference type="EMBL" id="JARAOO010000007">
    <property type="protein sequence ID" value="KAJ7961205.1"/>
    <property type="molecule type" value="Genomic_DNA"/>
</dbReference>
<feature type="transmembrane region" description="Helical" evidence="13">
    <location>
        <begin position="810"/>
        <end position="833"/>
    </location>
</feature>
<dbReference type="Pfam" id="PF00560">
    <property type="entry name" value="LRR_1"/>
    <property type="match status" value="4"/>
</dbReference>
<evidence type="ECO:0000256" key="7">
    <source>
        <dbReference type="ARBA" id="ARBA00022729"/>
    </source>
</evidence>
<evidence type="ECO:0000256" key="5">
    <source>
        <dbReference type="ARBA" id="ARBA00022614"/>
    </source>
</evidence>
<proteinExistence type="inferred from homology"/>
<keyword evidence="8" id="KW-0677">Repeat</keyword>
<evidence type="ECO:0000313" key="16">
    <source>
        <dbReference type="EMBL" id="KAJ7961205.1"/>
    </source>
</evidence>
<dbReference type="KEGG" id="qsa:O6P43_016577"/>
<dbReference type="InterPro" id="IPR032675">
    <property type="entry name" value="LRR_dom_sf"/>
</dbReference>
<evidence type="ECO:0000256" key="12">
    <source>
        <dbReference type="ARBA" id="ARBA00023180"/>
    </source>
</evidence>